<dbReference type="InterPro" id="IPR053173">
    <property type="entry name" value="SAM-binding_MTase"/>
</dbReference>
<keyword evidence="3" id="KW-0489">Methyltransferase</keyword>
<dbReference type="InterPro" id="IPR025714">
    <property type="entry name" value="Methyltranfer_dom"/>
</dbReference>
<dbReference type="InterPro" id="IPR029063">
    <property type="entry name" value="SAM-dependent_MTases_sf"/>
</dbReference>
<dbReference type="Proteomes" id="UP000198583">
    <property type="component" value="Unassembled WGS sequence"/>
</dbReference>
<feature type="domain" description="S-adenosylmethionine-dependent methyltransferase Rv2258c-like winged HTH" evidence="2">
    <location>
        <begin position="31"/>
        <end position="100"/>
    </location>
</feature>
<dbReference type="EMBL" id="FOYL01000002">
    <property type="protein sequence ID" value="SFR04537.1"/>
    <property type="molecule type" value="Genomic_DNA"/>
</dbReference>
<dbReference type="Pfam" id="PF21320">
    <property type="entry name" value="WHD_Rv2258c"/>
    <property type="match status" value="1"/>
</dbReference>
<evidence type="ECO:0000259" key="1">
    <source>
        <dbReference type="Pfam" id="PF13847"/>
    </source>
</evidence>
<proteinExistence type="predicted"/>
<dbReference type="GO" id="GO:0008168">
    <property type="term" value="F:methyltransferase activity"/>
    <property type="evidence" value="ECO:0007669"/>
    <property type="project" value="UniProtKB-KW"/>
</dbReference>
<organism evidence="3 4">
    <name type="scientific">Lentzea waywayandensis</name>
    <dbReference type="NCBI Taxonomy" id="84724"/>
    <lineage>
        <taxon>Bacteria</taxon>
        <taxon>Bacillati</taxon>
        <taxon>Actinomycetota</taxon>
        <taxon>Actinomycetes</taxon>
        <taxon>Pseudonocardiales</taxon>
        <taxon>Pseudonocardiaceae</taxon>
        <taxon>Lentzea</taxon>
    </lineage>
</organism>
<dbReference type="OrthoDB" id="9801363at2"/>
<protein>
    <submittedName>
        <fullName evidence="3">Methyltransferase domain-containing protein</fullName>
    </submittedName>
</protein>
<dbReference type="PANTHER" id="PTHR45128">
    <property type="entry name" value="METHYLTRANSFERASE TYPE 11"/>
    <property type="match status" value="1"/>
</dbReference>
<dbReference type="PANTHER" id="PTHR45128:SF2">
    <property type="entry name" value="METHYLTRANSFERASE DOMAIN-CONTAINING PROTEIN"/>
    <property type="match status" value="1"/>
</dbReference>
<dbReference type="SUPFAM" id="SSF53335">
    <property type="entry name" value="S-adenosyl-L-methionine-dependent methyltransferases"/>
    <property type="match status" value="1"/>
</dbReference>
<accession>A0A1I6DGK4</accession>
<dbReference type="AlphaFoldDB" id="A0A1I6DGK4"/>
<dbReference type="InterPro" id="IPR048711">
    <property type="entry name" value="WHD_Rv2258c"/>
</dbReference>
<evidence type="ECO:0000313" key="3">
    <source>
        <dbReference type="EMBL" id="SFR04537.1"/>
    </source>
</evidence>
<dbReference type="GO" id="GO:0032259">
    <property type="term" value="P:methylation"/>
    <property type="evidence" value="ECO:0007669"/>
    <property type="project" value="UniProtKB-KW"/>
</dbReference>
<feature type="domain" description="Methyltransferase" evidence="1">
    <location>
        <begin position="176"/>
        <end position="283"/>
    </location>
</feature>
<dbReference type="InterPro" id="IPR036390">
    <property type="entry name" value="WH_DNA-bd_sf"/>
</dbReference>
<evidence type="ECO:0000259" key="2">
    <source>
        <dbReference type="Pfam" id="PF21320"/>
    </source>
</evidence>
<dbReference type="RefSeq" id="WP_093589250.1">
    <property type="nucleotide sequence ID" value="NZ_FOYL01000002.1"/>
</dbReference>
<dbReference type="Gene3D" id="3.40.50.150">
    <property type="entry name" value="Vaccinia Virus protein VP39"/>
    <property type="match status" value="1"/>
</dbReference>
<keyword evidence="4" id="KW-1185">Reference proteome</keyword>
<dbReference type="SUPFAM" id="SSF46785">
    <property type="entry name" value="Winged helix' DNA-binding domain"/>
    <property type="match status" value="1"/>
</dbReference>
<gene>
    <name evidence="3" type="ORF">SAMN04488564_102551</name>
</gene>
<name>A0A1I6DGK4_9PSEU</name>
<evidence type="ECO:0000313" key="4">
    <source>
        <dbReference type="Proteomes" id="UP000198583"/>
    </source>
</evidence>
<reference evidence="4" key="1">
    <citation type="submission" date="2016-10" db="EMBL/GenBank/DDBJ databases">
        <authorList>
            <person name="Varghese N."/>
            <person name="Submissions S."/>
        </authorList>
    </citation>
    <scope>NUCLEOTIDE SEQUENCE [LARGE SCALE GENOMIC DNA]</scope>
    <source>
        <strain evidence="4">DSM 44232</strain>
    </source>
</reference>
<keyword evidence="3" id="KW-0808">Transferase</keyword>
<dbReference type="STRING" id="84724.SAMN04488564_102551"/>
<dbReference type="Pfam" id="PF13847">
    <property type="entry name" value="Methyltransf_31"/>
    <property type="match status" value="1"/>
</dbReference>
<sequence>MTTTRPEVDTDKLMQFVFRAVDEVGATLNAALVVMGDKLGYYRAMASGEPISPAELADRSGTAEPYVREWLNAQAAGGYVTYDPATSRYTLPIEHAVALTVEDSPAFLPGMFQIALGTVRDAERVLDAARSGSGVGWHEHNTDVHLGCERFFRPSYAANLIEGWLPALDGVTAKLHAGARVADVGCGHGASTILMAQSFPNSTFTGSDYHPESIQIARERAAAAGVADRVTFEVASAKDFSGTGYDLVTMFDCLHDMGDPVGAARHVRDAVAADGTWMIVEPMAGDHVEDNLNPVGRTYYGFSTLLCTPASLSQDVGLALGTQAGPARIRDVAVAGGFTRFAGVAQTPFNQVLEVRP</sequence>
<dbReference type="CDD" id="cd02440">
    <property type="entry name" value="AdoMet_MTases"/>
    <property type="match status" value="1"/>
</dbReference>